<evidence type="ECO:0000259" key="2">
    <source>
        <dbReference type="Pfam" id="PF01636"/>
    </source>
</evidence>
<dbReference type="SUPFAM" id="SSF56112">
    <property type="entry name" value="Protein kinase-like (PK-like)"/>
    <property type="match status" value="1"/>
</dbReference>
<gene>
    <name evidence="3" type="ORF">QGM71_20500</name>
</gene>
<dbReference type="InterPro" id="IPR002575">
    <property type="entry name" value="Aminoglycoside_PTrfase"/>
</dbReference>
<reference evidence="3 4" key="1">
    <citation type="journal article" date="2024" name="Int. J. Syst. Evol. Microbiol.">
        <title>Virgibacillus tibetensis sp. nov., isolated from salt lake on the Tibetan Plateau of China.</title>
        <authorList>
            <person name="Phurbu D."/>
            <person name="Liu Z.-X."/>
            <person name="Wang R."/>
            <person name="Zheng Y.-Y."/>
            <person name="Liu H.-C."/>
            <person name="Zhou Y.-G."/>
            <person name="Yu Y.-J."/>
            <person name="Li A.-H."/>
        </authorList>
    </citation>
    <scope>NUCLEOTIDE SEQUENCE [LARGE SCALE GENOMIC DNA]</scope>
    <source>
        <strain evidence="3 4">C22-A2</strain>
    </source>
</reference>
<dbReference type="InterPro" id="IPR050249">
    <property type="entry name" value="Pseudomonas-type_ThrB"/>
</dbReference>
<sequence>MVINIDDILLSKGARKFGANVSDLKLIGGFSNNVFECRGDSGNYILKYYLSTNYEKGSIESELDWILYLFKSGVNVTVPFPSLSGSLLEVVQLNNKEECWIVAFEKARGNFINVSNKGEWNSDTFYRWGKTLGEIHSLSKLYKPINKKDWNSGLLFSEANNVSEEIRRKWDMYINKLEKLPKDKNSYGMIHNDLHHKNFYINNKEIILFDFGDCEYNWFVYDIAIVLYHALQTINENDFQARRDFALQFTHSFLKGYKTENHVDSSWLMKIPFFLNYRQIYSYMYFSKYLTEEQKSKGRIKEALNSMKIKIENDIPYLDIQFIFFEG</sequence>
<protein>
    <submittedName>
        <fullName evidence="3">Phosphotransferase</fullName>
    </submittedName>
</protein>
<dbReference type="PANTHER" id="PTHR21064">
    <property type="entry name" value="AMINOGLYCOSIDE PHOSPHOTRANSFERASE DOMAIN-CONTAINING PROTEIN-RELATED"/>
    <property type="match status" value="1"/>
</dbReference>
<feature type="domain" description="Aminoglycoside phosphotransferase" evidence="2">
    <location>
        <begin position="28"/>
        <end position="254"/>
    </location>
</feature>
<dbReference type="PANTHER" id="PTHR21064:SF6">
    <property type="entry name" value="AMINOGLYCOSIDE PHOSPHOTRANSFERASE DOMAIN-CONTAINING PROTEIN"/>
    <property type="match status" value="1"/>
</dbReference>
<dbReference type="InterPro" id="IPR011009">
    <property type="entry name" value="Kinase-like_dom_sf"/>
</dbReference>
<proteinExistence type="inferred from homology"/>
<dbReference type="Gene3D" id="3.90.1200.10">
    <property type="match status" value="1"/>
</dbReference>
<dbReference type="Pfam" id="PF01636">
    <property type="entry name" value="APH"/>
    <property type="match status" value="1"/>
</dbReference>
<comment type="caution">
    <text evidence="3">The sequence shown here is derived from an EMBL/GenBank/DDBJ whole genome shotgun (WGS) entry which is preliminary data.</text>
</comment>
<dbReference type="Proteomes" id="UP001335737">
    <property type="component" value="Unassembled WGS sequence"/>
</dbReference>
<keyword evidence="4" id="KW-1185">Reference proteome</keyword>
<accession>A0ABU6KL01</accession>
<comment type="similarity">
    <text evidence="1">Belongs to the pseudomonas-type ThrB family.</text>
</comment>
<dbReference type="EMBL" id="JARZFX010000020">
    <property type="protein sequence ID" value="MEC5425840.1"/>
    <property type="molecule type" value="Genomic_DNA"/>
</dbReference>
<organism evidence="3 4">
    <name type="scientific">Virgibacillus tibetensis</name>
    <dbReference type="NCBI Taxonomy" id="3042313"/>
    <lineage>
        <taxon>Bacteria</taxon>
        <taxon>Bacillati</taxon>
        <taxon>Bacillota</taxon>
        <taxon>Bacilli</taxon>
        <taxon>Bacillales</taxon>
        <taxon>Bacillaceae</taxon>
        <taxon>Virgibacillus</taxon>
    </lineage>
</organism>
<evidence type="ECO:0000256" key="1">
    <source>
        <dbReference type="ARBA" id="ARBA00038240"/>
    </source>
</evidence>
<evidence type="ECO:0000313" key="3">
    <source>
        <dbReference type="EMBL" id="MEC5425840.1"/>
    </source>
</evidence>
<name>A0ABU6KL01_9BACI</name>
<evidence type="ECO:0000313" key="4">
    <source>
        <dbReference type="Proteomes" id="UP001335737"/>
    </source>
</evidence>